<organism evidence="2 3">
    <name type="scientific">Candidozyma auris</name>
    <name type="common">Yeast</name>
    <name type="synonym">Candida auris</name>
    <dbReference type="NCBI Taxonomy" id="498019"/>
    <lineage>
        <taxon>Eukaryota</taxon>
        <taxon>Fungi</taxon>
        <taxon>Dikarya</taxon>
        <taxon>Ascomycota</taxon>
        <taxon>Saccharomycotina</taxon>
        <taxon>Pichiomycetes</taxon>
        <taxon>Metschnikowiaceae</taxon>
        <taxon>Candidozyma</taxon>
    </lineage>
</organism>
<reference evidence="3" key="1">
    <citation type="journal article" date="2015" name="BMC Genomics">
        <title>Draft genome of a commonly misdiagnosed multidrug resistant pathogen Candida auris.</title>
        <authorList>
            <person name="Chatterjee S."/>
            <person name="Alampalli S.V."/>
            <person name="Nageshan R.K."/>
            <person name="Chettiar S.T."/>
            <person name="Joshi S."/>
            <person name="Tatu U.S."/>
        </authorList>
    </citation>
    <scope>NUCLEOTIDE SEQUENCE [LARGE SCALE GENOMIC DNA]</scope>
    <source>
        <strain evidence="3">6684</strain>
    </source>
</reference>
<dbReference type="Proteomes" id="UP000037122">
    <property type="component" value="Unassembled WGS sequence"/>
</dbReference>
<dbReference type="VEuPathDB" id="FungiDB:CJJ09_003645"/>
<dbReference type="PANTHER" id="PTHR34391:SF1">
    <property type="entry name" value="UPF0658 GOLGI APPARATUS MEMBRANE PROTEIN C1952.10C-RELATED"/>
    <property type="match status" value="1"/>
</dbReference>
<sequence>MQRFSEIEIEDPASDNDLLNQSSAARVGGMANSTSHSQLNLHEYARVGSQQYLTLDDDLILKVSTDFDSNTQYDSFNAQPGSSHNAFFRLNKSLKDDDKRYAWGSRMCLAISIVSAVLVVGLEGFMYGVINVHKEQFHSHARYLEMSIFLALFIFAGVYQVVVTIIAQHTKNMLLFTLLCLFYATMVLYTGIQYKEVSENLELVSSPAWRAAAKGTNIAVIAVLGFTLVAQFVVIYCVLLKSMQWFKFKKIGASIAIKRMYTVFQIHRSLLIFDLFFFLGFTVQFIVVMVADKKSLEFILTCCMLPLTLLVLFLADFAATRELLWLSLFTLCCLVAGVVYVLFKTIRLFTKYTSAYDVALEPGSYFPGRTSMVTFAVITLVFLFVTIACEAWLVWNYNRGLLLAVNTYYSRLPLLGARSGKLEKDDQQSILID</sequence>
<feature type="transmembrane region" description="Helical" evidence="1">
    <location>
        <begin position="218"/>
        <end position="240"/>
    </location>
</feature>
<name>A0A0L0NTZ0_CANAR</name>
<dbReference type="GO" id="GO:0005794">
    <property type="term" value="C:Golgi apparatus"/>
    <property type="evidence" value="ECO:0007669"/>
    <property type="project" value="TreeGrafter"/>
</dbReference>
<dbReference type="PANTHER" id="PTHR34391">
    <property type="entry name" value="UPF0658 GOLGI APPARATUS MEMBRANE PROTEIN C1952.10C-RELATED"/>
    <property type="match status" value="1"/>
</dbReference>
<feature type="transmembrane region" description="Helical" evidence="1">
    <location>
        <begin position="174"/>
        <end position="192"/>
    </location>
</feature>
<evidence type="ECO:0000313" key="2">
    <source>
        <dbReference type="EMBL" id="KND97130.1"/>
    </source>
</evidence>
<evidence type="ECO:0000256" key="1">
    <source>
        <dbReference type="SAM" id="Phobius"/>
    </source>
</evidence>
<accession>A0A0L0NTZ0</accession>
<dbReference type="VEuPathDB" id="FungiDB:CJJ07_001784"/>
<evidence type="ECO:0000313" key="3">
    <source>
        <dbReference type="Proteomes" id="UP000037122"/>
    </source>
</evidence>
<feature type="transmembrane region" description="Helical" evidence="1">
    <location>
        <begin position="108"/>
        <end position="128"/>
    </location>
</feature>
<dbReference type="VEuPathDB" id="FungiDB:QG37_06336"/>
<dbReference type="VEuPathDB" id="FungiDB:B9J08_001390"/>
<dbReference type="EMBL" id="LGST01000043">
    <property type="protein sequence ID" value="KND97130.1"/>
    <property type="molecule type" value="Genomic_DNA"/>
</dbReference>
<keyword evidence="1" id="KW-0812">Transmembrane</keyword>
<dbReference type="VEuPathDB" id="FungiDB:CJI97_001214"/>
<feature type="transmembrane region" description="Helical" evidence="1">
    <location>
        <begin position="148"/>
        <end position="167"/>
    </location>
</feature>
<proteinExistence type="predicted"/>
<feature type="transmembrane region" description="Helical" evidence="1">
    <location>
        <begin position="269"/>
        <end position="290"/>
    </location>
</feature>
<comment type="caution">
    <text evidence="2">The sequence shown here is derived from an EMBL/GenBank/DDBJ whole genome shotgun (WGS) entry which is preliminary data.</text>
</comment>
<dbReference type="InterPro" id="IPR040410">
    <property type="entry name" value="UPF0658_Golgi"/>
</dbReference>
<protein>
    <submittedName>
        <fullName evidence="2">Uncharacterized protein</fullName>
    </submittedName>
</protein>
<keyword evidence="1" id="KW-0472">Membrane</keyword>
<dbReference type="AlphaFoldDB" id="A0A0L0NTZ0"/>
<gene>
    <name evidence="2" type="ORF">QG37_06336</name>
</gene>
<feature type="transmembrane region" description="Helical" evidence="1">
    <location>
        <begin position="296"/>
        <end position="316"/>
    </location>
</feature>
<keyword evidence="1" id="KW-1133">Transmembrane helix</keyword>
<feature type="transmembrane region" description="Helical" evidence="1">
    <location>
        <begin position="372"/>
        <end position="395"/>
    </location>
</feature>
<feature type="transmembrane region" description="Helical" evidence="1">
    <location>
        <begin position="323"/>
        <end position="343"/>
    </location>
</feature>
<dbReference type="VEuPathDB" id="FungiDB:CJI96_0001250"/>